<sequence>MSTKVKITLLFLIGVLFSGKATAQVHCGSVAIVPNSSVNQVVVFDDFTKYNGGVTINSVARIRITVEDQNVPDPLCSWNLRMFIENNSGAGTPVDEWEELASYGNGNASNPQISELQIRVRNACATSPSDNTFRSFNTTADILDIIAQMLPVTPAGSCTQNVNGPGSYLTNFDEFNFDIDIRLNPGFQYNPGIYNLNIRFRLEENL</sequence>
<organism evidence="2 3">
    <name type="scientific">Pseudotenacibaculum haliotis</name>
    <dbReference type="NCBI Taxonomy" id="1862138"/>
    <lineage>
        <taxon>Bacteria</taxon>
        <taxon>Pseudomonadati</taxon>
        <taxon>Bacteroidota</taxon>
        <taxon>Flavobacteriia</taxon>
        <taxon>Flavobacteriales</taxon>
        <taxon>Flavobacteriaceae</taxon>
        <taxon>Pseudotenacibaculum</taxon>
    </lineage>
</organism>
<keyword evidence="3" id="KW-1185">Reference proteome</keyword>
<dbReference type="Proteomes" id="UP001597508">
    <property type="component" value="Unassembled WGS sequence"/>
</dbReference>
<feature type="chain" id="PRO_5047463111" evidence="1">
    <location>
        <begin position="24"/>
        <end position="206"/>
    </location>
</feature>
<dbReference type="EMBL" id="JBHULH010000004">
    <property type="protein sequence ID" value="MFD2567455.1"/>
    <property type="molecule type" value="Genomic_DNA"/>
</dbReference>
<comment type="caution">
    <text evidence="2">The sequence shown here is derived from an EMBL/GenBank/DDBJ whole genome shotgun (WGS) entry which is preliminary data.</text>
</comment>
<protein>
    <submittedName>
        <fullName evidence="2">Uncharacterized protein</fullName>
    </submittedName>
</protein>
<accession>A0ABW5LRL7</accession>
<keyword evidence="1" id="KW-0732">Signal</keyword>
<dbReference type="RefSeq" id="WP_379666165.1">
    <property type="nucleotide sequence ID" value="NZ_JBHULH010000004.1"/>
</dbReference>
<feature type="signal peptide" evidence="1">
    <location>
        <begin position="1"/>
        <end position="23"/>
    </location>
</feature>
<evidence type="ECO:0000313" key="2">
    <source>
        <dbReference type="EMBL" id="MFD2567455.1"/>
    </source>
</evidence>
<reference evidence="3" key="1">
    <citation type="journal article" date="2019" name="Int. J. Syst. Evol. Microbiol.">
        <title>The Global Catalogue of Microorganisms (GCM) 10K type strain sequencing project: providing services to taxonomists for standard genome sequencing and annotation.</title>
        <authorList>
            <consortium name="The Broad Institute Genomics Platform"/>
            <consortium name="The Broad Institute Genome Sequencing Center for Infectious Disease"/>
            <person name="Wu L."/>
            <person name="Ma J."/>
        </authorList>
    </citation>
    <scope>NUCLEOTIDE SEQUENCE [LARGE SCALE GENOMIC DNA]</scope>
    <source>
        <strain evidence="3">KCTC 52127</strain>
    </source>
</reference>
<evidence type="ECO:0000256" key="1">
    <source>
        <dbReference type="SAM" id="SignalP"/>
    </source>
</evidence>
<evidence type="ECO:0000313" key="3">
    <source>
        <dbReference type="Proteomes" id="UP001597508"/>
    </source>
</evidence>
<name>A0ABW5LRL7_9FLAO</name>
<proteinExistence type="predicted"/>
<gene>
    <name evidence="2" type="ORF">ACFSRZ_08725</name>
</gene>